<protein>
    <submittedName>
        <fullName evidence="5">Predicted hydrolase of the alpha/beta superfamily</fullName>
    </submittedName>
</protein>
<comment type="similarity">
    <text evidence="1">Belongs to the esterase D family.</text>
</comment>
<evidence type="ECO:0000256" key="1">
    <source>
        <dbReference type="ARBA" id="ARBA00005622"/>
    </source>
</evidence>
<dbReference type="OrthoDB" id="9784036at2"/>
<dbReference type="STRING" id="104663.SAMN04488121_103779"/>
<dbReference type="Proteomes" id="UP000199045">
    <property type="component" value="Unassembled WGS sequence"/>
</dbReference>
<organism evidence="5 6">
    <name type="scientific">Chitinophaga filiformis</name>
    <name type="common">Myxococcus filiformis</name>
    <name type="synonym">Flexibacter filiformis</name>
    <dbReference type="NCBI Taxonomy" id="104663"/>
    <lineage>
        <taxon>Bacteria</taxon>
        <taxon>Pseudomonadati</taxon>
        <taxon>Bacteroidota</taxon>
        <taxon>Chitinophagia</taxon>
        <taxon>Chitinophagales</taxon>
        <taxon>Chitinophagaceae</taxon>
        <taxon>Chitinophaga</taxon>
    </lineage>
</organism>
<name>A0A1G7S8P4_CHIFI</name>
<dbReference type="SUPFAM" id="SSF56988">
    <property type="entry name" value="Anthrax protective antigen"/>
    <property type="match status" value="1"/>
</dbReference>
<dbReference type="GO" id="GO:0016788">
    <property type="term" value="F:hydrolase activity, acting on ester bonds"/>
    <property type="evidence" value="ECO:0007669"/>
    <property type="project" value="TreeGrafter"/>
</dbReference>
<dbReference type="InterPro" id="IPR011658">
    <property type="entry name" value="PA14_dom"/>
</dbReference>
<keyword evidence="3" id="KW-0732">Signal</keyword>
<dbReference type="Pfam" id="PF13290">
    <property type="entry name" value="CHB_HEX_C_1"/>
    <property type="match status" value="1"/>
</dbReference>
<dbReference type="InterPro" id="IPR037524">
    <property type="entry name" value="PA14/GLEYA"/>
</dbReference>
<dbReference type="InterPro" id="IPR059177">
    <property type="entry name" value="GH29D-like_dom"/>
</dbReference>
<dbReference type="RefSeq" id="WP_089833579.1">
    <property type="nucleotide sequence ID" value="NZ_FNBN01000003.1"/>
</dbReference>
<dbReference type="Gene3D" id="3.90.182.10">
    <property type="entry name" value="Toxin - Anthrax Protective Antigen,domain 1"/>
    <property type="match status" value="1"/>
</dbReference>
<feature type="domain" description="PA14" evidence="4">
    <location>
        <begin position="363"/>
        <end position="502"/>
    </location>
</feature>
<dbReference type="SUPFAM" id="SSF53474">
    <property type="entry name" value="alpha/beta-Hydrolases"/>
    <property type="match status" value="1"/>
</dbReference>
<dbReference type="PANTHER" id="PTHR40841:SF2">
    <property type="entry name" value="SIDEROPHORE-DEGRADING ESTERASE (EUROFUNG)"/>
    <property type="match status" value="1"/>
</dbReference>
<keyword evidence="2 5" id="KW-0378">Hydrolase</keyword>
<evidence type="ECO:0000259" key="4">
    <source>
        <dbReference type="PROSITE" id="PS51820"/>
    </source>
</evidence>
<dbReference type="InterPro" id="IPR000801">
    <property type="entry name" value="Esterase-like"/>
</dbReference>
<evidence type="ECO:0000313" key="5">
    <source>
        <dbReference type="EMBL" id="SDG19427.1"/>
    </source>
</evidence>
<sequence>MKIRFILFMILIVIISSRPNVAKAQDTVWRVFDVGRLDSINSTILKEKRLLQVFVPQSYKPGSTEKYDVLYVLDGGNWNTGLINKVQRFVEGEGYMPPTIVVSVLGIDRIKDFTPTHIDDWKTSGGAANFLGFIKDELIPYINKAYPSNGDNTIWGHSLGGMFVINAMLNEPKTFKSYIAVDPSLWWDNLYIQKIAPGKLPALAGSNITLFMSGREGKDGEGMRIASMDTVLEKMAPAGLTWKHINYPDETHSSVRFKSIYDGLKYSYGWHNGQIEFHPMNGIVSKDKPLKVWYFGDTTKAYYTLDGTQPTISSAKVLPEINITDATKITVKQFTNRSRYDKIKTGEFTAGNALSPVSKQKNIQAGGFHYAYYEGKWDSTTNFKNLKPQQEGITTADFDADKLPRKNDFALVIDGLLQTKEDGYYIFVLDADKDSKLYLNNKLLIQWKGSYSNRTYSYILPLEKGYYPFRLEYLHTHEDFKLKLSYLTPGILNTKEPIPIPVDLQYRVGDK</sequence>
<dbReference type="InterPro" id="IPR029058">
    <property type="entry name" value="AB_hydrolase_fold"/>
</dbReference>
<dbReference type="Pfam" id="PF07691">
    <property type="entry name" value="PA14"/>
    <property type="match status" value="1"/>
</dbReference>
<gene>
    <name evidence="5" type="ORF">SAMN04488121_103779</name>
</gene>
<dbReference type="Gene3D" id="3.40.50.1820">
    <property type="entry name" value="alpha/beta hydrolase"/>
    <property type="match status" value="1"/>
</dbReference>
<dbReference type="Pfam" id="PF00756">
    <property type="entry name" value="Esterase"/>
    <property type="match status" value="1"/>
</dbReference>
<dbReference type="InterPro" id="IPR052558">
    <property type="entry name" value="Siderophore_Hydrolase_D"/>
</dbReference>
<dbReference type="PROSITE" id="PS51820">
    <property type="entry name" value="PA14"/>
    <property type="match status" value="1"/>
</dbReference>
<evidence type="ECO:0000313" key="6">
    <source>
        <dbReference type="Proteomes" id="UP000199045"/>
    </source>
</evidence>
<proteinExistence type="inferred from homology"/>
<reference evidence="5 6" key="1">
    <citation type="submission" date="2016-10" db="EMBL/GenBank/DDBJ databases">
        <authorList>
            <person name="de Groot N.N."/>
        </authorList>
    </citation>
    <scope>NUCLEOTIDE SEQUENCE [LARGE SCALE GENOMIC DNA]</scope>
    <source>
        <strain evidence="5 6">DSM 527</strain>
    </source>
</reference>
<evidence type="ECO:0000256" key="2">
    <source>
        <dbReference type="ARBA" id="ARBA00022801"/>
    </source>
</evidence>
<feature type="signal peptide" evidence="3">
    <location>
        <begin position="1"/>
        <end position="24"/>
    </location>
</feature>
<dbReference type="SMART" id="SM00758">
    <property type="entry name" value="PA14"/>
    <property type="match status" value="1"/>
</dbReference>
<dbReference type="AlphaFoldDB" id="A0A1G7S8P4"/>
<feature type="chain" id="PRO_5011787008" evidence="3">
    <location>
        <begin position="25"/>
        <end position="511"/>
    </location>
</feature>
<dbReference type="EMBL" id="FNBN01000003">
    <property type="protein sequence ID" value="SDG19427.1"/>
    <property type="molecule type" value="Genomic_DNA"/>
</dbReference>
<evidence type="ECO:0000256" key="3">
    <source>
        <dbReference type="SAM" id="SignalP"/>
    </source>
</evidence>
<accession>A0A1G7S8P4</accession>
<dbReference type="PANTHER" id="PTHR40841">
    <property type="entry name" value="SIDEROPHORE TRIACETYLFUSARININE C ESTERASE"/>
    <property type="match status" value="1"/>
</dbReference>